<evidence type="ECO:0000259" key="2">
    <source>
        <dbReference type="Pfam" id="PF13590"/>
    </source>
</evidence>
<dbReference type="Pfam" id="PF13590">
    <property type="entry name" value="DUF4136"/>
    <property type="match status" value="1"/>
</dbReference>
<keyword evidence="1" id="KW-0732">Signal</keyword>
<dbReference type="Gene3D" id="3.30.160.670">
    <property type="match status" value="1"/>
</dbReference>
<protein>
    <submittedName>
        <fullName evidence="3">DUF4136 domain-containing protein</fullName>
    </submittedName>
</protein>
<evidence type="ECO:0000256" key="1">
    <source>
        <dbReference type="SAM" id="SignalP"/>
    </source>
</evidence>
<dbReference type="Proteomes" id="UP001164472">
    <property type="component" value="Chromosome"/>
</dbReference>
<feature type="signal peptide" evidence="1">
    <location>
        <begin position="1"/>
        <end position="17"/>
    </location>
</feature>
<feature type="chain" id="PRO_5039579961" evidence="1">
    <location>
        <begin position="18"/>
        <end position="173"/>
    </location>
</feature>
<proteinExistence type="predicted"/>
<accession>A0A9E8HFA2</accession>
<dbReference type="AlphaFoldDB" id="A0A9E8HFA2"/>
<dbReference type="EMBL" id="CP101527">
    <property type="protein sequence ID" value="UZW73573.1"/>
    <property type="molecule type" value="Genomic_DNA"/>
</dbReference>
<feature type="domain" description="DUF4136" evidence="2">
    <location>
        <begin position="20"/>
        <end position="170"/>
    </location>
</feature>
<reference evidence="3" key="1">
    <citation type="submission" date="2022-07" db="EMBL/GenBank/DDBJ databases">
        <title>Alkalimarinus sp. nov., isolated from gut of a Alitta virens.</title>
        <authorList>
            <person name="Yang A.I."/>
            <person name="Shin N.-R."/>
        </authorList>
    </citation>
    <scope>NUCLEOTIDE SEQUENCE</scope>
    <source>
        <strain evidence="3">FA028</strain>
    </source>
</reference>
<evidence type="ECO:0000313" key="3">
    <source>
        <dbReference type="EMBL" id="UZW73573.1"/>
    </source>
</evidence>
<dbReference type="PROSITE" id="PS51257">
    <property type="entry name" value="PROKAR_LIPOPROTEIN"/>
    <property type="match status" value="1"/>
</dbReference>
<organism evidence="3 4">
    <name type="scientific">Alkalimarinus sediminis</name>
    <dbReference type="NCBI Taxonomy" id="1632866"/>
    <lineage>
        <taxon>Bacteria</taxon>
        <taxon>Pseudomonadati</taxon>
        <taxon>Pseudomonadota</taxon>
        <taxon>Gammaproteobacteria</taxon>
        <taxon>Alteromonadales</taxon>
        <taxon>Alteromonadaceae</taxon>
        <taxon>Alkalimarinus</taxon>
    </lineage>
</organism>
<sequence length="173" mass="19928">MRFLLLLVSCLMLAGCAAPVVYDYDDRANFQQDKTFEFERAKNGDTQSLDRSRIHQAVLTELENKGYTKVDNDASLIVRYRIEEEIRIESTGVSYGVGMSRNHLGFGMHTPVRSREIKEGKLVVEIVEAQDNRVIWRAVSQKRLTEQMKPDARTALINELVTEMFTNYPPQRK</sequence>
<dbReference type="RefSeq" id="WP_251809714.1">
    <property type="nucleotide sequence ID" value="NZ_CP101527.1"/>
</dbReference>
<keyword evidence="4" id="KW-1185">Reference proteome</keyword>
<evidence type="ECO:0000313" key="4">
    <source>
        <dbReference type="Proteomes" id="UP001164472"/>
    </source>
</evidence>
<dbReference type="InterPro" id="IPR025411">
    <property type="entry name" value="DUF4136"/>
</dbReference>
<dbReference type="KEGG" id="asem:NNL22_11035"/>
<gene>
    <name evidence="3" type="ORF">NNL22_11035</name>
</gene>
<name>A0A9E8HFA2_9ALTE</name>